<name>A0A521ATR2_9FLAO</name>
<evidence type="ECO:0000313" key="4">
    <source>
        <dbReference type="Proteomes" id="UP000317289"/>
    </source>
</evidence>
<gene>
    <name evidence="2" type="ORF">GJU42_11485</name>
    <name evidence="3" type="ORF">SAMN06265349_101398</name>
</gene>
<protein>
    <submittedName>
        <fullName evidence="2">Cyclic nucleotide-binding domain-containing protein</fullName>
    </submittedName>
    <submittedName>
        <fullName evidence="3">cAMP-binding domain of CRP or a regulatory subunit of cAMP-dependent protein kinases</fullName>
    </submittedName>
</protein>
<proteinExistence type="predicted"/>
<keyword evidence="5" id="KW-1185">Reference proteome</keyword>
<evidence type="ECO:0000313" key="5">
    <source>
        <dbReference type="Proteomes" id="UP000468990"/>
    </source>
</evidence>
<dbReference type="CDD" id="cd00038">
    <property type="entry name" value="CAP_ED"/>
    <property type="match status" value="1"/>
</dbReference>
<dbReference type="OrthoDB" id="1092431at2"/>
<sequence>MFQKIHDYLSRSARLSKEEVKIFEKNLEFRMVPKKTILLKAGEICNFEAYINKGCIREYFIDRNGQELTLQFAIEDWWVSDITSFEDQVPSDMYIETLEDCELLVLTRQSKENLINEIPHLERMFRLMIQRHLSKLQKRLFKTVSSTAMEQYVEFITRYPTISQRVSQQYIASYLGITPEFLSRLRTKHLKSGKAQE</sequence>
<reference evidence="3 4" key="1">
    <citation type="submission" date="2017-05" db="EMBL/GenBank/DDBJ databases">
        <authorList>
            <person name="Varghese N."/>
            <person name="Submissions S."/>
        </authorList>
    </citation>
    <scope>NUCLEOTIDE SEQUENCE [LARGE SCALE GENOMIC DNA]</scope>
    <source>
        <strain evidence="3 4">DSM 19382</strain>
    </source>
</reference>
<dbReference type="InterPro" id="IPR014710">
    <property type="entry name" value="RmlC-like_jellyroll"/>
</dbReference>
<dbReference type="Gene3D" id="2.60.120.10">
    <property type="entry name" value="Jelly Rolls"/>
    <property type="match status" value="1"/>
</dbReference>
<organism evidence="3 4">
    <name type="scientific">Flavobacterium resistens</name>
    <dbReference type="NCBI Taxonomy" id="443612"/>
    <lineage>
        <taxon>Bacteria</taxon>
        <taxon>Pseudomonadati</taxon>
        <taxon>Bacteroidota</taxon>
        <taxon>Flavobacteriia</taxon>
        <taxon>Flavobacteriales</taxon>
        <taxon>Flavobacteriaceae</taxon>
        <taxon>Flavobacterium</taxon>
    </lineage>
</organism>
<reference evidence="2 5" key="2">
    <citation type="submission" date="2019-11" db="EMBL/GenBank/DDBJ databases">
        <title>Flavobacterium resistens genome.</title>
        <authorList>
            <person name="Wilson V.M."/>
            <person name="Newman J.D."/>
        </authorList>
    </citation>
    <scope>NUCLEOTIDE SEQUENCE [LARGE SCALE GENOMIC DNA]</scope>
    <source>
        <strain evidence="2 5">DSM 19382</strain>
    </source>
</reference>
<evidence type="ECO:0000313" key="3">
    <source>
        <dbReference type="EMBL" id="SMO38194.1"/>
    </source>
</evidence>
<dbReference type="EMBL" id="WKKG01000005">
    <property type="protein sequence ID" value="MRX68585.1"/>
    <property type="molecule type" value="Genomic_DNA"/>
</dbReference>
<accession>A0A521ATR2</accession>
<dbReference type="Pfam" id="PF00027">
    <property type="entry name" value="cNMP_binding"/>
    <property type="match status" value="1"/>
</dbReference>
<feature type="domain" description="Cyclic nucleotide-binding" evidence="1">
    <location>
        <begin position="31"/>
        <end position="116"/>
    </location>
</feature>
<evidence type="ECO:0000313" key="2">
    <source>
        <dbReference type="EMBL" id="MRX68585.1"/>
    </source>
</evidence>
<dbReference type="Proteomes" id="UP000317289">
    <property type="component" value="Unassembled WGS sequence"/>
</dbReference>
<dbReference type="EMBL" id="FXTA01000001">
    <property type="protein sequence ID" value="SMO38194.1"/>
    <property type="molecule type" value="Genomic_DNA"/>
</dbReference>
<dbReference type="InterPro" id="IPR000595">
    <property type="entry name" value="cNMP-bd_dom"/>
</dbReference>
<dbReference type="SUPFAM" id="SSF51206">
    <property type="entry name" value="cAMP-binding domain-like"/>
    <property type="match status" value="1"/>
</dbReference>
<evidence type="ECO:0000259" key="1">
    <source>
        <dbReference type="Pfam" id="PF00027"/>
    </source>
</evidence>
<dbReference type="RefSeq" id="WP_142449091.1">
    <property type="nucleotide sequence ID" value="NZ_FXTA01000001.1"/>
</dbReference>
<dbReference type="AlphaFoldDB" id="A0A521ATR2"/>
<dbReference type="Proteomes" id="UP000468990">
    <property type="component" value="Unassembled WGS sequence"/>
</dbReference>
<dbReference type="InterPro" id="IPR018490">
    <property type="entry name" value="cNMP-bd_dom_sf"/>
</dbReference>